<keyword evidence="3 8" id="KW-0812">Transmembrane</keyword>
<dbReference type="Proteomes" id="UP001652740">
    <property type="component" value="Unplaced"/>
</dbReference>
<evidence type="ECO:0000256" key="7">
    <source>
        <dbReference type="ARBA" id="ARBA00041344"/>
    </source>
</evidence>
<evidence type="ECO:0000256" key="3">
    <source>
        <dbReference type="ARBA" id="ARBA00022692"/>
    </source>
</evidence>
<feature type="transmembrane region" description="Helical" evidence="8">
    <location>
        <begin position="123"/>
        <end position="144"/>
    </location>
</feature>
<evidence type="ECO:0000313" key="9">
    <source>
        <dbReference type="Proteomes" id="UP001652740"/>
    </source>
</evidence>
<accession>A0ABM3MM95</accession>
<evidence type="ECO:0000256" key="8">
    <source>
        <dbReference type="SAM" id="Phobius"/>
    </source>
</evidence>
<evidence type="ECO:0000256" key="2">
    <source>
        <dbReference type="ARBA" id="ARBA00008444"/>
    </source>
</evidence>
<feature type="transmembrane region" description="Helical" evidence="8">
    <location>
        <begin position="170"/>
        <end position="197"/>
    </location>
</feature>
<dbReference type="GeneID" id="128200989"/>
<evidence type="ECO:0000313" key="11">
    <source>
        <dbReference type="RefSeq" id="XP_052752369.1"/>
    </source>
</evidence>
<evidence type="ECO:0000256" key="5">
    <source>
        <dbReference type="ARBA" id="ARBA00023136"/>
    </source>
</evidence>
<proteinExistence type="inferred from homology"/>
<evidence type="ECO:0000256" key="4">
    <source>
        <dbReference type="ARBA" id="ARBA00022989"/>
    </source>
</evidence>
<comment type="subcellular location">
    <subcellularLocation>
        <location evidence="1">Membrane</location>
        <topology evidence="1">Multi-pass membrane protein</topology>
    </subcellularLocation>
</comment>
<evidence type="ECO:0000256" key="6">
    <source>
        <dbReference type="ARBA" id="ARBA00040778"/>
    </source>
</evidence>
<dbReference type="PANTHER" id="PTHR13002:SF1">
    <property type="entry name" value="COMPLEX I ASSEMBLY FACTOR TIMMDC1, MITOCHONDRIAL"/>
    <property type="match status" value="1"/>
</dbReference>
<dbReference type="InterPro" id="IPR055299">
    <property type="entry name" value="TIMMDC1"/>
</dbReference>
<reference evidence="10 11" key="1">
    <citation type="submission" date="2025-05" db="UniProtKB">
        <authorList>
            <consortium name="RefSeq"/>
        </authorList>
    </citation>
    <scope>IDENTIFICATION</scope>
    <source>
        <tissue evidence="10 11">Whole larvae</tissue>
    </source>
</reference>
<keyword evidence="5 8" id="KW-0472">Membrane</keyword>
<keyword evidence="9" id="KW-1185">Reference proteome</keyword>
<dbReference type="PANTHER" id="PTHR13002">
    <property type="entry name" value="C3ORF1 PROTEIN-RELATED"/>
    <property type="match status" value="1"/>
</dbReference>
<evidence type="ECO:0000256" key="1">
    <source>
        <dbReference type="ARBA" id="ARBA00004141"/>
    </source>
</evidence>
<gene>
    <name evidence="10 11" type="primary">LOC128200989</name>
</gene>
<comment type="similarity">
    <text evidence="2">Belongs to the Tim17/Tim22/Tim23 family.</text>
</comment>
<organism evidence="9 10">
    <name type="scientific">Galleria mellonella</name>
    <name type="common">Greater wax moth</name>
    <dbReference type="NCBI Taxonomy" id="7137"/>
    <lineage>
        <taxon>Eukaryota</taxon>
        <taxon>Metazoa</taxon>
        <taxon>Ecdysozoa</taxon>
        <taxon>Arthropoda</taxon>
        <taxon>Hexapoda</taxon>
        <taxon>Insecta</taxon>
        <taxon>Pterygota</taxon>
        <taxon>Neoptera</taxon>
        <taxon>Endopterygota</taxon>
        <taxon>Lepidoptera</taxon>
        <taxon>Glossata</taxon>
        <taxon>Ditrysia</taxon>
        <taxon>Pyraloidea</taxon>
        <taxon>Pyralidae</taxon>
        <taxon>Galleriinae</taxon>
        <taxon>Galleria</taxon>
    </lineage>
</organism>
<sequence length="255" mass="28355">MLRTVVRLTPTLILPFFDRKNENDYNMLDLPVPAVPQTGWERVKKMYRKNEFDEISPELHTVAQASLCGAFVGACMGGFTSSRQAYVYFIENNQATIFKSTMQAKKKLQDYVTVAFAKGAYHWGWRLGIFTGIFSLVATTVSVYRNDTSVLEYVMAGAISGGLYKVNLGLAATFVGAGLGSILGLVAGSVIAILLKLTGITMDDIRKSLHKIKEAREDQYNQALEKSAKIKNDDLTRYHQALIEEKGPLKIEELN</sequence>
<dbReference type="Pfam" id="PF02466">
    <property type="entry name" value="Tim17"/>
    <property type="match status" value="1"/>
</dbReference>
<keyword evidence="4 8" id="KW-1133">Transmembrane helix</keyword>
<dbReference type="RefSeq" id="XP_052752365.1">
    <property type="nucleotide sequence ID" value="XM_052896405.1"/>
</dbReference>
<name>A0ABM3MM95_GALME</name>
<evidence type="ECO:0000313" key="10">
    <source>
        <dbReference type="RefSeq" id="XP_052752365.1"/>
    </source>
</evidence>
<protein>
    <recommendedName>
        <fullName evidence="6">Complex I assembly factor TIMMDC1, mitochondrial</fullName>
    </recommendedName>
    <alternativeName>
        <fullName evidence="7">Translocase of inner mitochondrial membrane domain-containing protein 1</fullName>
    </alternativeName>
</protein>
<dbReference type="RefSeq" id="XP_052752369.1">
    <property type="nucleotide sequence ID" value="XM_052896409.1"/>
</dbReference>